<protein>
    <submittedName>
        <fullName evidence="2">Uncharacterized protein</fullName>
    </submittedName>
</protein>
<dbReference type="OrthoDB" id="54092at2"/>
<gene>
    <name evidence="2" type="ORF">FNU79_11960</name>
</gene>
<organism evidence="2 3">
    <name type="scientific">Deinococcus detaillensis</name>
    <dbReference type="NCBI Taxonomy" id="2592048"/>
    <lineage>
        <taxon>Bacteria</taxon>
        <taxon>Thermotogati</taxon>
        <taxon>Deinococcota</taxon>
        <taxon>Deinococci</taxon>
        <taxon>Deinococcales</taxon>
        <taxon>Deinococcaceae</taxon>
        <taxon>Deinococcus</taxon>
    </lineage>
</organism>
<dbReference type="PROSITE" id="PS51257">
    <property type="entry name" value="PROKAR_LIPOPROTEIN"/>
    <property type="match status" value="1"/>
</dbReference>
<comment type="caution">
    <text evidence="2">The sequence shown here is derived from an EMBL/GenBank/DDBJ whole genome shotgun (WGS) entry which is preliminary data.</text>
</comment>
<keyword evidence="3" id="KW-1185">Reference proteome</keyword>
<dbReference type="AlphaFoldDB" id="A0A553UU37"/>
<accession>A0A553UU37</accession>
<feature type="signal peptide" evidence="1">
    <location>
        <begin position="1"/>
        <end position="22"/>
    </location>
</feature>
<sequence>MKKKFGLLALTGIIALASCSQGSTPTVSSYDLTVKLTGDLSSGSFTASGTETTTINVAGGTGSANLKKGTYTVTAPTVTGYTFAPTSQSVDLTTSVKTVTFTSTKNAGPIVVPVTSAVLTIDLEGVTKAPVTIKDSKGAVVAGYNNVVVTDNEKITLPKDAYTIIAGDVANFTAPTGSVAANLTSGDATAKLTYTAVGTPAALGSIKISSPANGATVPFGSTQVTFAVTGTLTGVVCTVNGVNVNANVAASGGLCSITLPDVAGPAIITVSGKDANNAAVSDSVVVNVTPSNTNPTTGAIQFDPAQQIILGADGTVDDSKNDATDITARVFTNNGWRDIGQGLSTGANPSSDVYTYVKGTVNVNYAASAGTTKVEVLLARTTGTDVPTNDDIQAADVLNVDVNPAGTARTVTTSFDSTKLGEFQAVPEWLVVRVNSTQVFFRRVVADNTAPQPARPDFEGAKQAGSNVIRNFRGIQNNNFARGKIDVFTTNRDLQDQPFGRAPVTSTVAQLRPSGFESIRYFLVPSALVDVTPGLRDSDGVRLAKTIRFAFKAGNLGVIASAPQLAIGEAKDFRTIFNSTKSTTCTAGAPTTTPSIAGSITADPATTIAAEGKYRLYALTRDQIGNEAASPEYQVVTFDNVGPNVSNIAVRDVSPLPFPSTNPYKYISDVAAIGGKDLGPDAGKITDVGIGFDLGMPFHVDIGSLKIAVGTNGAQTVNGLLNSITIPPTSFDTNPIGDGAHTVNYNSFTDALGNLPLNCAPASVIIDNTDPTVTFNRFTATGVVESGSPQSIETLASDATSGVYANLLFWNDYTTKSNIGREQANRSRDNGFVGAPVEIQRVYKGLELTAGDGSQQGVGNNATWNALYPAVSDQGIQPMNINVVVVDRAGNATVLTRGVQVIPRSTNTNTGGFGGGVGLPIPFNIPSLGLSDGYRFDRAANLGLNSGRFITPVNTNNTTLADAGKPLIFPLPGQTLPSEDAVLSLAVNGTATNNGFIVTTSGGTSTGYDKLNSVTGFGGYDRTDWGKVLTYLNSKPSTATINTFQLGDPSLVRQNGSQAIVFDSNLFQIRADSRNLNDGFFANDNSASTTPVTVLNPNSIPTAAPWLKLGDLSTANQFYKVNSDLLNNLFWTRGYDSSTYSYLNVDGINDPTDANQVPLKAVYDEITGIVTDTAGAYNFYGEKTGR</sequence>
<proteinExistence type="predicted"/>
<evidence type="ECO:0000313" key="3">
    <source>
        <dbReference type="Proteomes" id="UP000316092"/>
    </source>
</evidence>
<keyword evidence="1" id="KW-0732">Signal</keyword>
<name>A0A553UU37_9DEIO</name>
<evidence type="ECO:0000313" key="2">
    <source>
        <dbReference type="EMBL" id="TSA83714.1"/>
    </source>
</evidence>
<reference evidence="2 3" key="1">
    <citation type="submission" date="2019-07" db="EMBL/GenBank/DDBJ databases">
        <title>Deinococcus detaillus sp. nov., isolated from humus soil in Antarctica.</title>
        <authorList>
            <person name="Zhang K."/>
        </authorList>
    </citation>
    <scope>NUCLEOTIDE SEQUENCE [LARGE SCALE GENOMIC DNA]</scope>
    <source>
        <strain evidence="2 3">H1</strain>
    </source>
</reference>
<feature type="chain" id="PRO_5022233315" evidence="1">
    <location>
        <begin position="23"/>
        <end position="1186"/>
    </location>
</feature>
<dbReference type="Proteomes" id="UP000316092">
    <property type="component" value="Unassembled WGS sequence"/>
</dbReference>
<evidence type="ECO:0000256" key="1">
    <source>
        <dbReference type="SAM" id="SignalP"/>
    </source>
</evidence>
<dbReference type="RefSeq" id="WP_143721065.1">
    <property type="nucleotide sequence ID" value="NZ_VKDB01000013.1"/>
</dbReference>
<dbReference type="EMBL" id="VKDB01000013">
    <property type="protein sequence ID" value="TSA83714.1"/>
    <property type="molecule type" value="Genomic_DNA"/>
</dbReference>